<dbReference type="OrthoDB" id="9779073at2"/>
<dbReference type="SUPFAM" id="SSF52540">
    <property type="entry name" value="P-loop containing nucleoside triphosphate hydrolases"/>
    <property type="match status" value="1"/>
</dbReference>
<reference evidence="2 3" key="1">
    <citation type="submission" date="2016-10" db="EMBL/GenBank/DDBJ databases">
        <authorList>
            <person name="de Groot N.N."/>
        </authorList>
    </citation>
    <scope>NUCLEOTIDE SEQUENCE [LARGE SCALE GENOMIC DNA]</scope>
    <source>
        <strain evidence="2 3">DSM 9990</strain>
    </source>
</reference>
<dbReference type="InterPro" id="IPR050625">
    <property type="entry name" value="ParA/MinD_ATPase"/>
</dbReference>
<accession>A0A1I4UYX9</accession>
<evidence type="ECO:0000259" key="1">
    <source>
        <dbReference type="Pfam" id="PF13614"/>
    </source>
</evidence>
<dbReference type="Pfam" id="PF13614">
    <property type="entry name" value="AAA_31"/>
    <property type="match status" value="1"/>
</dbReference>
<dbReference type="STRING" id="39841.SAMN05660836_02046"/>
<dbReference type="EMBL" id="FOUU01000007">
    <property type="protein sequence ID" value="SFM94075.1"/>
    <property type="molecule type" value="Genomic_DNA"/>
</dbReference>
<dbReference type="Gene3D" id="3.40.50.300">
    <property type="entry name" value="P-loop containing nucleotide triphosphate hydrolases"/>
    <property type="match status" value="1"/>
</dbReference>
<dbReference type="PANTHER" id="PTHR43384:SF7">
    <property type="entry name" value="CARBON-MONOXIDE DEHYDROGENASE ACCESSORY PROTEIN"/>
    <property type="match status" value="1"/>
</dbReference>
<dbReference type="GO" id="GO:0005524">
    <property type="term" value="F:ATP binding"/>
    <property type="evidence" value="ECO:0007669"/>
    <property type="project" value="TreeGrafter"/>
</dbReference>
<dbReference type="GO" id="GO:0051782">
    <property type="term" value="P:negative regulation of cell division"/>
    <property type="evidence" value="ECO:0007669"/>
    <property type="project" value="TreeGrafter"/>
</dbReference>
<dbReference type="InterPro" id="IPR027417">
    <property type="entry name" value="P-loop_NTPase"/>
</dbReference>
<gene>
    <name evidence="2" type="ORF">SAMN05660836_02046</name>
</gene>
<dbReference type="RefSeq" id="WP_093395540.1">
    <property type="nucleotide sequence ID" value="NZ_FOUU01000007.1"/>
</dbReference>
<dbReference type="GO" id="GO:0009898">
    <property type="term" value="C:cytoplasmic side of plasma membrane"/>
    <property type="evidence" value="ECO:0007669"/>
    <property type="project" value="TreeGrafter"/>
</dbReference>
<keyword evidence="3" id="KW-1185">Reference proteome</keyword>
<evidence type="ECO:0000313" key="2">
    <source>
        <dbReference type="EMBL" id="SFM94075.1"/>
    </source>
</evidence>
<dbReference type="InterPro" id="IPR014433">
    <property type="entry name" value="CooC"/>
</dbReference>
<dbReference type="Proteomes" id="UP000199611">
    <property type="component" value="Unassembled WGS sequence"/>
</dbReference>
<evidence type="ECO:0000313" key="3">
    <source>
        <dbReference type="Proteomes" id="UP000199611"/>
    </source>
</evidence>
<proteinExistence type="predicted"/>
<sequence length="259" mass="28394">MGYTISIGGKGGTGKTTVAGLVVRYLLARDMKPILVVDADPNTNLNDVLGVQIKTTLSDARERMKKDVPTGMTKDIFMQIQMEEALVEAEGFDLIAMGRPEGPGCYCAANSILSELLDKLMNHYPYLVIDNEAGMEHFSRLTQKDIDLLLLVSDPSKRGLTAACRIAEMVKDLPIRVGEQYLIVNQVRTAPSDWPDDVKKIFGGNIVTFPADPLITEYDLQGKPTFELPDDAPIVKASAAFLDEVFSQKQARLSSGVRT</sequence>
<protein>
    <submittedName>
        <fullName evidence="2">CO dehydrogenase maturation factor</fullName>
    </submittedName>
</protein>
<dbReference type="AlphaFoldDB" id="A0A1I4UYX9"/>
<dbReference type="GO" id="GO:0016887">
    <property type="term" value="F:ATP hydrolysis activity"/>
    <property type="evidence" value="ECO:0007669"/>
    <property type="project" value="TreeGrafter"/>
</dbReference>
<dbReference type="InterPro" id="IPR025669">
    <property type="entry name" value="AAA_dom"/>
</dbReference>
<dbReference type="GO" id="GO:0005829">
    <property type="term" value="C:cytosol"/>
    <property type="evidence" value="ECO:0007669"/>
    <property type="project" value="TreeGrafter"/>
</dbReference>
<name>A0A1I4UYX9_9BACT</name>
<dbReference type="PIRSF" id="PIRSF005647">
    <property type="entry name" value="CooC"/>
    <property type="match status" value="1"/>
</dbReference>
<feature type="domain" description="AAA" evidence="1">
    <location>
        <begin position="9"/>
        <end position="171"/>
    </location>
</feature>
<organism evidence="2 3">
    <name type="scientific">Thermodesulforhabdus norvegica</name>
    <dbReference type="NCBI Taxonomy" id="39841"/>
    <lineage>
        <taxon>Bacteria</taxon>
        <taxon>Pseudomonadati</taxon>
        <taxon>Thermodesulfobacteriota</taxon>
        <taxon>Syntrophobacteria</taxon>
        <taxon>Syntrophobacterales</taxon>
        <taxon>Thermodesulforhabdaceae</taxon>
        <taxon>Thermodesulforhabdus</taxon>
    </lineage>
</organism>
<dbReference type="PANTHER" id="PTHR43384">
    <property type="entry name" value="SEPTUM SITE-DETERMINING PROTEIN MIND HOMOLOG, CHLOROPLASTIC-RELATED"/>
    <property type="match status" value="1"/>
</dbReference>